<organism evidence="2 3">
    <name type="scientific">Lihuaxuella thermophila</name>
    <dbReference type="NCBI Taxonomy" id="1173111"/>
    <lineage>
        <taxon>Bacteria</taxon>
        <taxon>Bacillati</taxon>
        <taxon>Bacillota</taxon>
        <taxon>Bacilli</taxon>
        <taxon>Bacillales</taxon>
        <taxon>Thermoactinomycetaceae</taxon>
        <taxon>Lihuaxuella</taxon>
    </lineage>
</organism>
<dbReference type="InterPro" id="IPR019267">
    <property type="entry name" value="CRISPR-assoc_Cas6_C"/>
</dbReference>
<keyword evidence="3" id="KW-1185">Reference proteome</keyword>
<dbReference type="Pfam" id="PF10040">
    <property type="entry name" value="CRISPR_Cas6"/>
    <property type="match status" value="1"/>
</dbReference>
<dbReference type="EMBL" id="FOCQ01000006">
    <property type="protein sequence ID" value="SEN14843.1"/>
    <property type="molecule type" value="Genomic_DNA"/>
</dbReference>
<name>A0A1H8E5W9_9BACL</name>
<evidence type="ECO:0000259" key="1">
    <source>
        <dbReference type="Pfam" id="PF10040"/>
    </source>
</evidence>
<proteinExistence type="predicted"/>
<sequence length="245" mass="28229">MFRLNLVVRSDSKFGGPGIITRRLHAYILKTIQQENPQLSQLIHDRKDRQLFSTCLSQDGITIHSPSKEVIQCLQQRFVFNDRIDLVDWSGTIQEIHSQFFSTDEVLKRFTNKFTFYFLTPATFYQYGHYYPLPEFNRLFSSAGKVLEMCENLVVSPAEIEDFARKVRVEHASISTKRVDFGKFKVIGFTGTLTINLKALPAHEQHLVWKLSVYGSMMGFGYKTAWGLGQTRLEPFAPILVSEHP</sequence>
<evidence type="ECO:0000313" key="3">
    <source>
        <dbReference type="Proteomes" id="UP000199695"/>
    </source>
</evidence>
<dbReference type="AlphaFoldDB" id="A0A1H8E5W9"/>
<reference evidence="2 3" key="1">
    <citation type="submission" date="2016-10" db="EMBL/GenBank/DDBJ databases">
        <authorList>
            <person name="de Groot N.N."/>
        </authorList>
    </citation>
    <scope>NUCLEOTIDE SEQUENCE [LARGE SCALE GENOMIC DNA]</scope>
    <source>
        <strain evidence="2 3">DSM 46701</strain>
    </source>
</reference>
<feature type="domain" description="CRISPR-associated protein Cas6 C-terminal" evidence="1">
    <location>
        <begin position="118"/>
        <end position="231"/>
    </location>
</feature>
<accession>A0A1H8E5W9</accession>
<dbReference type="STRING" id="1173111.SAMN05444955_106148"/>
<gene>
    <name evidence="2" type="ORF">SAMN05444955_106148</name>
</gene>
<dbReference type="Proteomes" id="UP000199695">
    <property type="component" value="Unassembled WGS sequence"/>
</dbReference>
<dbReference type="CDD" id="cd21141">
    <property type="entry name" value="Cas6_III-like"/>
    <property type="match status" value="1"/>
</dbReference>
<dbReference type="RefSeq" id="WP_089967281.1">
    <property type="nucleotide sequence ID" value="NZ_FOCQ01000006.1"/>
</dbReference>
<dbReference type="OrthoDB" id="425607at2"/>
<dbReference type="Gene3D" id="3.30.70.1900">
    <property type="match status" value="1"/>
</dbReference>
<protein>
    <submittedName>
        <fullName evidence="2">CRISPR-associated endoribonuclease Cas6</fullName>
    </submittedName>
</protein>
<evidence type="ECO:0000313" key="2">
    <source>
        <dbReference type="EMBL" id="SEN14843.1"/>
    </source>
</evidence>